<accession>K1VDK6</accession>
<evidence type="ECO:0000313" key="2">
    <source>
        <dbReference type="Proteomes" id="UP000006757"/>
    </source>
</evidence>
<dbReference type="InParanoid" id="K1VDK6"/>
<sequence>MSTISELVAPSLSADERESARVAIYRFFATRGRSPTLTTIMRASSLSAPQARRALLDLHQSRDLVLDPGVKRAWEAGETGESGHEGPNGDGEEESLLVLAHPFSSVNLGFSVMGRNNVYWGGCAWDAFALPSLVPSESPCLIATRCPGCRNPIAVDVSSDYPPLAGPEAPVEATAARMEGPGPVAHFATPMKDAWEDVVKTCSMQNLFCTEGCVERWCKQEGRAKGYVMDVDTLWHFARDWYTGRLERGYERREPAQAKEYFRKVGLRGSFWGLED</sequence>
<organism evidence="1 2">
    <name type="scientific">Trichosporon asahii var. asahii (strain CBS 8904)</name>
    <name type="common">Yeast</name>
    <dbReference type="NCBI Taxonomy" id="1220162"/>
    <lineage>
        <taxon>Eukaryota</taxon>
        <taxon>Fungi</taxon>
        <taxon>Dikarya</taxon>
        <taxon>Basidiomycota</taxon>
        <taxon>Agaricomycotina</taxon>
        <taxon>Tremellomycetes</taxon>
        <taxon>Trichosporonales</taxon>
        <taxon>Trichosporonaceae</taxon>
        <taxon>Trichosporon</taxon>
    </lineage>
</organism>
<dbReference type="Proteomes" id="UP000006757">
    <property type="component" value="Unassembled WGS sequence"/>
</dbReference>
<keyword evidence="1" id="KW-0472">Membrane</keyword>
<keyword evidence="2" id="KW-1185">Reference proteome</keyword>
<dbReference type="Gene3D" id="3.30.450.410">
    <property type="match status" value="1"/>
</dbReference>
<dbReference type="OrthoDB" id="4379184at2759"/>
<keyword evidence="1" id="KW-0812">Transmembrane</keyword>
<gene>
    <name evidence="1" type="ORF">A1Q2_03617</name>
</gene>
<dbReference type="InterPro" id="IPR004927">
    <property type="entry name" value="MerB"/>
</dbReference>
<dbReference type="eggNOG" id="ENOG502SAUR">
    <property type="taxonomic scope" value="Eukaryota"/>
</dbReference>
<proteinExistence type="predicted"/>
<comment type="caution">
    <text evidence="1">The sequence shown here is derived from an EMBL/GenBank/DDBJ whole genome shotgun (WGS) entry which is preliminary data.</text>
</comment>
<name>K1VDK6_TRIAC</name>
<dbReference type="HOGENOM" id="CLU_096538_0_0_1"/>
<dbReference type="SUPFAM" id="SSF160387">
    <property type="entry name" value="NosL/MerB-like"/>
    <property type="match status" value="1"/>
</dbReference>
<dbReference type="AlphaFoldDB" id="K1VDK6"/>
<reference evidence="1 2" key="1">
    <citation type="journal article" date="2012" name="Eukaryot. Cell">
        <title>Genome sequence of the Trichosporon asahii environmental strain CBS 8904.</title>
        <authorList>
            <person name="Yang R.Y."/>
            <person name="Li H.T."/>
            <person name="Zhu H."/>
            <person name="Zhou G.P."/>
            <person name="Wang M."/>
            <person name="Wang L."/>
        </authorList>
    </citation>
    <scope>NUCLEOTIDE SEQUENCE [LARGE SCALE GENOMIC DNA]</scope>
    <source>
        <strain evidence="1 2">CBS 8904</strain>
    </source>
</reference>
<dbReference type="Pfam" id="PF03243">
    <property type="entry name" value="MerB"/>
    <property type="match status" value="1"/>
</dbReference>
<dbReference type="GO" id="GO:0018836">
    <property type="term" value="F:alkylmercury lyase activity"/>
    <property type="evidence" value="ECO:0007669"/>
    <property type="project" value="InterPro"/>
</dbReference>
<dbReference type="EMBL" id="AMBO01000298">
    <property type="protein sequence ID" value="EKD02065.1"/>
    <property type="molecule type" value="Genomic_DNA"/>
</dbReference>
<protein>
    <submittedName>
        <fullName evidence="1">Putative transmembrane protein</fullName>
    </submittedName>
</protein>
<evidence type="ECO:0000313" key="1">
    <source>
        <dbReference type="EMBL" id="EKD02065.1"/>
    </source>
</evidence>
<dbReference type="InterPro" id="IPR053717">
    <property type="entry name" value="MerB_lyase_sf"/>
</dbReference>